<dbReference type="EMBL" id="JAPDRN010000119">
    <property type="protein sequence ID" value="KAJ9620822.1"/>
    <property type="molecule type" value="Genomic_DNA"/>
</dbReference>
<reference evidence="2" key="1">
    <citation type="submission" date="2022-10" db="EMBL/GenBank/DDBJ databases">
        <title>Culturing micro-colonial fungi from biological soil crusts in the Mojave desert and describing Neophaeococcomyces mojavensis, and introducing the new genera and species Taxawa tesnikishii.</title>
        <authorList>
            <person name="Kurbessoian T."/>
            <person name="Stajich J.E."/>
        </authorList>
    </citation>
    <scope>NUCLEOTIDE SEQUENCE</scope>
    <source>
        <strain evidence="2">TK_35</strain>
    </source>
</reference>
<keyword evidence="1" id="KW-0812">Transmembrane</keyword>
<feature type="transmembrane region" description="Helical" evidence="1">
    <location>
        <begin position="181"/>
        <end position="204"/>
    </location>
</feature>
<evidence type="ECO:0000256" key="1">
    <source>
        <dbReference type="SAM" id="Phobius"/>
    </source>
</evidence>
<name>A0AA38XT60_9EURO</name>
<protein>
    <submittedName>
        <fullName evidence="2">Uncharacterized protein</fullName>
    </submittedName>
</protein>
<feature type="transmembrane region" description="Helical" evidence="1">
    <location>
        <begin position="55"/>
        <end position="72"/>
    </location>
</feature>
<comment type="caution">
    <text evidence="2">The sequence shown here is derived from an EMBL/GenBank/DDBJ whole genome shotgun (WGS) entry which is preliminary data.</text>
</comment>
<gene>
    <name evidence="2" type="ORF">H2204_012132</name>
</gene>
<keyword evidence="1" id="KW-0472">Membrane</keyword>
<keyword evidence="1" id="KW-1133">Transmembrane helix</keyword>
<feature type="transmembrane region" description="Helical" evidence="1">
    <location>
        <begin position="78"/>
        <end position="96"/>
    </location>
</feature>
<accession>A0AA38XT60</accession>
<organism evidence="2">
    <name type="scientific">Knufia peltigerae</name>
    <dbReference type="NCBI Taxonomy" id="1002370"/>
    <lineage>
        <taxon>Eukaryota</taxon>
        <taxon>Fungi</taxon>
        <taxon>Dikarya</taxon>
        <taxon>Ascomycota</taxon>
        <taxon>Pezizomycotina</taxon>
        <taxon>Eurotiomycetes</taxon>
        <taxon>Chaetothyriomycetidae</taxon>
        <taxon>Chaetothyriales</taxon>
        <taxon>Trichomeriaceae</taxon>
        <taxon>Knufia</taxon>
    </lineage>
</organism>
<evidence type="ECO:0000313" key="2">
    <source>
        <dbReference type="EMBL" id="KAJ9620822.1"/>
    </source>
</evidence>
<sequence length="230" mass="25200">MEFEKIRSVVRLAEYAVVDRPPLWVKEDGLRALSEELLVGPWLVMSGFGIIWKRLLWIFVLTFIFVIGLFLLETAFDPVMVLAALALSVVSVYFGLPTRTVLAGVTARSIGMLAGAIGEFVKDQAELERLSSGVQLVKTQTTERMARFNWFVGILWGALFWLVTARVLSPAISPDTLKASIFPAIAATISFAGLFVVAAGYAAAVRVAYQILDFALLEVKGRLAHGALDH</sequence>
<proteinExistence type="predicted"/>
<feature type="transmembrane region" description="Helical" evidence="1">
    <location>
        <begin position="148"/>
        <end position="169"/>
    </location>
</feature>
<dbReference type="AlphaFoldDB" id="A0AA38XT60"/>